<organism evidence="8 9">
    <name type="scientific">Hyphopichia burtonii NRRL Y-1933</name>
    <dbReference type="NCBI Taxonomy" id="984485"/>
    <lineage>
        <taxon>Eukaryota</taxon>
        <taxon>Fungi</taxon>
        <taxon>Dikarya</taxon>
        <taxon>Ascomycota</taxon>
        <taxon>Saccharomycotina</taxon>
        <taxon>Pichiomycetes</taxon>
        <taxon>Debaryomycetaceae</taxon>
        <taxon>Hyphopichia</taxon>
    </lineage>
</organism>
<dbReference type="PANTHER" id="PTHR21646:SF16">
    <property type="entry name" value="U4_U6.U5 TRI-SNRNP-ASSOCIATED PROTEIN 2"/>
    <property type="match status" value="1"/>
</dbReference>
<reference evidence="9" key="1">
    <citation type="submission" date="2016-05" db="EMBL/GenBank/DDBJ databases">
        <title>Comparative genomics of biotechnologically important yeasts.</title>
        <authorList>
            <consortium name="DOE Joint Genome Institute"/>
            <person name="Riley R."/>
            <person name="Haridas S."/>
            <person name="Wolfe K.H."/>
            <person name="Lopes M.R."/>
            <person name="Hittinger C.T."/>
            <person name="Goker M."/>
            <person name="Salamov A."/>
            <person name="Wisecaver J."/>
            <person name="Long T.M."/>
            <person name="Aerts A.L."/>
            <person name="Barry K."/>
            <person name="Choi C."/>
            <person name="Clum A."/>
            <person name="Coughlan A.Y."/>
            <person name="Deshpande S."/>
            <person name="Douglass A.P."/>
            <person name="Hanson S.J."/>
            <person name="Klenk H.-P."/>
            <person name="Labutti K."/>
            <person name="Lapidus A."/>
            <person name="Lindquist E."/>
            <person name="Lipzen A."/>
            <person name="Meier-Kolthoff J.P."/>
            <person name="Ohm R.A."/>
            <person name="Otillar R.P."/>
            <person name="Pangilinan J."/>
            <person name="Peng Y."/>
            <person name="Rokas A."/>
            <person name="Rosa C.A."/>
            <person name="Scheuner C."/>
            <person name="Sibirny A.A."/>
            <person name="Slot J.C."/>
            <person name="Stielow J.B."/>
            <person name="Sun H."/>
            <person name="Kurtzman C.P."/>
            <person name="Blackwell M."/>
            <person name="Grigoriev I.V."/>
            <person name="Jeffries T.W."/>
        </authorList>
    </citation>
    <scope>NUCLEOTIDE SEQUENCE [LARGE SCALE GENOMIC DNA]</scope>
    <source>
        <strain evidence="9">NRRL Y-1933</strain>
    </source>
</reference>
<dbReference type="GO" id="GO:0008270">
    <property type="term" value="F:zinc ion binding"/>
    <property type="evidence" value="ECO:0007669"/>
    <property type="project" value="UniProtKB-KW"/>
</dbReference>
<evidence type="ECO:0000259" key="6">
    <source>
        <dbReference type="PROSITE" id="PS50235"/>
    </source>
</evidence>
<evidence type="ECO:0000313" key="8">
    <source>
        <dbReference type="EMBL" id="ODV64850.1"/>
    </source>
</evidence>
<dbReference type="InterPro" id="IPR038765">
    <property type="entry name" value="Papain-like_cys_pep_sf"/>
</dbReference>
<evidence type="ECO:0000313" key="9">
    <source>
        <dbReference type="Proteomes" id="UP000095085"/>
    </source>
</evidence>
<dbReference type="InterPro" id="IPR028889">
    <property type="entry name" value="USP"/>
</dbReference>
<dbReference type="AlphaFoldDB" id="A0A1E4RC79"/>
<dbReference type="STRING" id="984485.A0A1E4RC79"/>
<dbReference type="PROSITE" id="PS50271">
    <property type="entry name" value="ZF_UBP"/>
    <property type="match status" value="1"/>
</dbReference>
<evidence type="ECO:0000256" key="3">
    <source>
        <dbReference type="ARBA" id="ARBA00022833"/>
    </source>
</evidence>
<sequence length="511" mass="58542">MSNPERPIKKQKVAHEPQSQSAPRLGSDSDSDEELPSYMQQKTNSTSNSRNTFIYLDTINRNLLDFDFEKMCLISLATNFVYGCLVCGKYFQGRSPGSHAYNHAINENHHIFVNLETTNFYILPDNYQIQNDEILKYLSDIKLLISPQYTKDDIKNLSHIATAKDLNNKPYHVGYIGLNNISSNDYSNVILQLLVHIPEIRNFYLSLSLPESEDMKDKINRKSILHEKLGLFVRKIWSSHLFKPHISPHELLQFISLLSQKKFTINEQRLPKAFLVWLLNQLHLQLVKATKKSKTVLSETFQGNIEIKTTTLIANDNKDTKKVDFVLDTASTKLIKLKFWLLSLQLPDTSLLANSGLLNRNGDDTGQLPQISLLELLEKYNGESTHQTSPSEVKQYKLLQPLPKYILIHVDRGLEEGSRGSPMVVKYPEIINMAPYVAGANGELNYKLAGNITHQLVNGQKLDRSDDKHQWSISLPKTSDNWVTINNLQIDTCERELLFLKESYIQLWVQC</sequence>
<name>A0A1E4RC79_9ASCO</name>
<evidence type="ECO:0000256" key="5">
    <source>
        <dbReference type="SAM" id="MobiDB-lite"/>
    </source>
</evidence>
<dbReference type="OrthoDB" id="10263353at2759"/>
<dbReference type="Proteomes" id="UP000095085">
    <property type="component" value="Unassembled WGS sequence"/>
</dbReference>
<keyword evidence="9" id="KW-1185">Reference proteome</keyword>
<dbReference type="RefSeq" id="XP_020073917.1">
    <property type="nucleotide sequence ID" value="XM_020223332.1"/>
</dbReference>
<feature type="domain" description="USP" evidence="6">
    <location>
        <begin position="176"/>
        <end position="511"/>
    </location>
</feature>
<dbReference type="Pfam" id="PF00443">
    <property type="entry name" value="UCH"/>
    <property type="match status" value="1"/>
</dbReference>
<dbReference type="EMBL" id="KV454546">
    <property type="protein sequence ID" value="ODV64850.1"/>
    <property type="molecule type" value="Genomic_DNA"/>
</dbReference>
<feature type="region of interest" description="Disordered" evidence="5">
    <location>
        <begin position="1"/>
        <end position="45"/>
    </location>
</feature>
<dbReference type="PROSITE" id="PS50235">
    <property type="entry name" value="USP_3"/>
    <property type="match status" value="1"/>
</dbReference>
<accession>A0A1E4RC79</accession>
<dbReference type="Gene3D" id="3.30.40.10">
    <property type="entry name" value="Zinc/RING finger domain, C3HC4 (zinc finger)"/>
    <property type="match status" value="1"/>
</dbReference>
<evidence type="ECO:0000259" key="7">
    <source>
        <dbReference type="PROSITE" id="PS50271"/>
    </source>
</evidence>
<dbReference type="InterPro" id="IPR001394">
    <property type="entry name" value="Peptidase_C19_UCH"/>
</dbReference>
<dbReference type="PANTHER" id="PTHR21646">
    <property type="entry name" value="UBIQUITIN CARBOXYL-TERMINAL HYDROLASE"/>
    <property type="match status" value="1"/>
</dbReference>
<proteinExistence type="predicted"/>
<protein>
    <submittedName>
        <fullName evidence="8">Cysteine proteinase</fullName>
    </submittedName>
</protein>
<evidence type="ECO:0000256" key="1">
    <source>
        <dbReference type="ARBA" id="ARBA00022723"/>
    </source>
</evidence>
<dbReference type="InterPro" id="IPR050185">
    <property type="entry name" value="Ub_carboxyl-term_hydrolase"/>
</dbReference>
<feature type="domain" description="UBP-type" evidence="7">
    <location>
        <begin position="51"/>
        <end position="148"/>
    </location>
</feature>
<dbReference type="SUPFAM" id="SSF54001">
    <property type="entry name" value="Cysteine proteinases"/>
    <property type="match status" value="1"/>
</dbReference>
<dbReference type="GO" id="GO:0016579">
    <property type="term" value="P:protein deubiquitination"/>
    <property type="evidence" value="ECO:0007669"/>
    <property type="project" value="InterPro"/>
</dbReference>
<keyword evidence="3" id="KW-0862">Zinc</keyword>
<dbReference type="Gene3D" id="3.90.70.10">
    <property type="entry name" value="Cysteine proteinases"/>
    <property type="match status" value="1"/>
</dbReference>
<dbReference type="SUPFAM" id="SSF57850">
    <property type="entry name" value="RING/U-box"/>
    <property type="match status" value="1"/>
</dbReference>
<evidence type="ECO:0000256" key="4">
    <source>
        <dbReference type="PROSITE-ProRule" id="PRU00502"/>
    </source>
</evidence>
<dbReference type="Pfam" id="PF02148">
    <property type="entry name" value="zf-UBP"/>
    <property type="match status" value="1"/>
</dbReference>
<keyword evidence="2 4" id="KW-0863">Zinc-finger</keyword>
<dbReference type="InterPro" id="IPR013083">
    <property type="entry name" value="Znf_RING/FYVE/PHD"/>
</dbReference>
<dbReference type="SMART" id="SM00290">
    <property type="entry name" value="ZnF_UBP"/>
    <property type="match status" value="1"/>
</dbReference>
<evidence type="ECO:0000256" key="2">
    <source>
        <dbReference type="ARBA" id="ARBA00022771"/>
    </source>
</evidence>
<dbReference type="GO" id="GO:0004843">
    <property type="term" value="F:cysteine-type deubiquitinase activity"/>
    <property type="evidence" value="ECO:0007669"/>
    <property type="project" value="InterPro"/>
</dbReference>
<gene>
    <name evidence="8" type="ORF">HYPBUDRAFT_244368</name>
</gene>
<keyword evidence="1" id="KW-0479">Metal-binding</keyword>
<dbReference type="GeneID" id="30997881"/>
<dbReference type="InterPro" id="IPR001607">
    <property type="entry name" value="Znf_UBP"/>
</dbReference>